<organism evidence="1 2">
    <name type="scientific">Miscanthus lutarioriparius</name>
    <dbReference type="NCBI Taxonomy" id="422564"/>
    <lineage>
        <taxon>Eukaryota</taxon>
        <taxon>Viridiplantae</taxon>
        <taxon>Streptophyta</taxon>
        <taxon>Embryophyta</taxon>
        <taxon>Tracheophyta</taxon>
        <taxon>Spermatophyta</taxon>
        <taxon>Magnoliopsida</taxon>
        <taxon>Liliopsida</taxon>
        <taxon>Poales</taxon>
        <taxon>Poaceae</taxon>
        <taxon>PACMAD clade</taxon>
        <taxon>Panicoideae</taxon>
        <taxon>Andropogonodae</taxon>
        <taxon>Andropogoneae</taxon>
        <taxon>Saccharinae</taxon>
        <taxon>Miscanthus</taxon>
    </lineage>
</organism>
<keyword evidence="2" id="KW-1185">Reference proteome</keyword>
<sequence length="175" mass="18848">MAALEVEVEGLEDERGRVTGINGDGAVSLVDGRTGDLAGGLEGRREHRLRRALSFDEAGTPCPGRSWWRCCSGSGPAGSWLQRGQMRLAGLRRPSLGGNRGVSQPRPHLLSALLLWGWAAMSRCCCGSGGEGWFVAEAVVLAEDNKYPIADHMSGVLVWRRRLSVEMLMDETSAA</sequence>
<dbReference type="AlphaFoldDB" id="A0A811QP42"/>
<reference evidence="1" key="1">
    <citation type="submission" date="2020-10" db="EMBL/GenBank/DDBJ databases">
        <authorList>
            <person name="Han B."/>
            <person name="Lu T."/>
            <person name="Zhao Q."/>
            <person name="Huang X."/>
            <person name="Zhao Y."/>
        </authorList>
    </citation>
    <scope>NUCLEOTIDE SEQUENCE</scope>
</reference>
<comment type="caution">
    <text evidence="1">The sequence shown here is derived from an EMBL/GenBank/DDBJ whole genome shotgun (WGS) entry which is preliminary data.</text>
</comment>
<evidence type="ECO:0000313" key="2">
    <source>
        <dbReference type="Proteomes" id="UP000604825"/>
    </source>
</evidence>
<gene>
    <name evidence="1" type="ORF">NCGR_LOCUS41289</name>
</gene>
<proteinExistence type="predicted"/>
<evidence type="ECO:0000313" key="1">
    <source>
        <dbReference type="EMBL" id="CAD6257805.1"/>
    </source>
</evidence>
<dbReference type="EMBL" id="CAJGYO010000010">
    <property type="protein sequence ID" value="CAD6257805.1"/>
    <property type="molecule type" value="Genomic_DNA"/>
</dbReference>
<accession>A0A811QP42</accession>
<protein>
    <submittedName>
        <fullName evidence="1">Uncharacterized protein</fullName>
    </submittedName>
</protein>
<name>A0A811QP42_9POAL</name>
<dbReference type="Proteomes" id="UP000604825">
    <property type="component" value="Unassembled WGS sequence"/>
</dbReference>